<dbReference type="PANTHER" id="PTHR12234:SF1">
    <property type="entry name" value="FORMIMINOTRANSFERASE N-TERMINAL SUBDOMAIN-CONTAINING PROTEIN"/>
    <property type="match status" value="1"/>
</dbReference>
<keyword evidence="6" id="KW-1185">Reference proteome</keyword>
<feature type="domain" description="Formiminotransferase C-terminal subdomain" evidence="3">
    <location>
        <begin position="157"/>
        <end position="258"/>
    </location>
</feature>
<dbReference type="EC" id="2.1.2.5" evidence="1"/>
<protein>
    <recommendedName>
        <fullName evidence="1">glutamate formimidoyltransferase</fullName>
        <ecNumber evidence="1">2.1.2.5</ecNumber>
    </recommendedName>
</protein>
<dbReference type="RefSeq" id="WP_015797798.1">
    <property type="nucleotide sequence ID" value="NC_013124.1"/>
</dbReference>
<dbReference type="InterPro" id="IPR013802">
    <property type="entry name" value="Formiminotransferase_C"/>
</dbReference>
<reference evidence="5 6" key="1">
    <citation type="journal article" date="2009" name="Stand. Genomic Sci.">
        <title>Complete genome sequence of Acidimicrobium ferrooxidans type strain (ICP).</title>
        <authorList>
            <person name="Clum A."/>
            <person name="Nolan M."/>
            <person name="Lang E."/>
            <person name="Glavina Del Rio T."/>
            <person name="Tice H."/>
            <person name="Copeland A."/>
            <person name="Cheng J.F."/>
            <person name="Lucas S."/>
            <person name="Chen F."/>
            <person name="Bruce D."/>
            <person name="Goodwin L."/>
            <person name="Pitluck S."/>
            <person name="Ivanova N."/>
            <person name="Mavrommatis K."/>
            <person name="Mikhailova N."/>
            <person name="Pati A."/>
            <person name="Chen A."/>
            <person name="Palaniappan K."/>
            <person name="Goker M."/>
            <person name="Spring S."/>
            <person name="Land M."/>
            <person name="Hauser L."/>
            <person name="Chang Y.J."/>
            <person name="Jeffries C.C."/>
            <person name="Chain P."/>
            <person name="Bristow J."/>
            <person name="Eisen J.A."/>
            <person name="Markowitz V."/>
            <person name="Hugenholtz P."/>
            <person name="Kyrpides N.C."/>
            <person name="Klenk H.P."/>
            <person name="Lapidus A."/>
        </authorList>
    </citation>
    <scope>NUCLEOTIDE SEQUENCE [LARGE SCALE GENOMIC DNA]</scope>
    <source>
        <strain evidence="6">DSM 10331 / JCM 15462 / NBRC 103882 / ICP</strain>
    </source>
</reference>
<dbReference type="AlphaFoldDB" id="C7M2Q3"/>
<dbReference type="OrthoDB" id="9773217at2"/>
<dbReference type="Proteomes" id="UP000000771">
    <property type="component" value="Chromosome"/>
</dbReference>
<dbReference type="InterPro" id="IPR037070">
    <property type="entry name" value="Formiminotransferase_C_sf"/>
</dbReference>
<dbReference type="SUPFAM" id="SSF55116">
    <property type="entry name" value="Formiminotransferase domain of formiminotransferase-cyclodeaminase"/>
    <property type="match status" value="2"/>
</dbReference>
<accession>C7M2Q3</accession>
<evidence type="ECO:0000259" key="3">
    <source>
        <dbReference type="SMART" id="SM01221"/>
    </source>
</evidence>
<evidence type="ECO:0000256" key="1">
    <source>
        <dbReference type="ARBA" id="ARBA00012252"/>
    </source>
</evidence>
<feature type="domain" description="Formiminotransferase N-terminal subdomain" evidence="4">
    <location>
        <begin position="1"/>
        <end position="156"/>
    </location>
</feature>
<dbReference type="InterPro" id="IPR022384">
    <property type="entry name" value="FormiminoTrfase_cat_dom_sf"/>
</dbReference>
<dbReference type="Pfam" id="PF07837">
    <property type="entry name" value="FTCD_N"/>
    <property type="match status" value="1"/>
</dbReference>
<dbReference type="Gene3D" id="3.30.990.10">
    <property type="entry name" value="Formiminotransferase, N-terminal subdomain"/>
    <property type="match status" value="1"/>
</dbReference>
<dbReference type="HOGENOM" id="CLU_040037_0_0_11"/>
<dbReference type="GO" id="GO:0005542">
    <property type="term" value="F:folic acid binding"/>
    <property type="evidence" value="ECO:0007669"/>
    <property type="project" value="InterPro"/>
</dbReference>
<dbReference type="GO" id="GO:0030409">
    <property type="term" value="F:glutamate formimidoyltransferase activity"/>
    <property type="evidence" value="ECO:0007669"/>
    <property type="project" value="UniProtKB-EC"/>
</dbReference>
<dbReference type="SMART" id="SM01221">
    <property type="entry name" value="FTCD"/>
    <property type="match status" value="1"/>
</dbReference>
<dbReference type="InterPro" id="IPR012886">
    <property type="entry name" value="Formiminotransferase_N"/>
</dbReference>
<evidence type="ECO:0000256" key="2">
    <source>
        <dbReference type="ARBA" id="ARBA00022679"/>
    </source>
</evidence>
<dbReference type="STRING" id="525909.Afer_0329"/>
<organism evidence="5 6">
    <name type="scientific">Acidimicrobium ferrooxidans (strain DSM 10331 / JCM 15462 / NBRC 103882 / ICP)</name>
    <dbReference type="NCBI Taxonomy" id="525909"/>
    <lineage>
        <taxon>Bacteria</taxon>
        <taxon>Bacillati</taxon>
        <taxon>Actinomycetota</taxon>
        <taxon>Acidimicrobiia</taxon>
        <taxon>Acidimicrobiales</taxon>
        <taxon>Acidimicrobiaceae</taxon>
        <taxon>Acidimicrobium</taxon>
    </lineage>
</organism>
<dbReference type="InterPro" id="IPR051623">
    <property type="entry name" value="FTCD"/>
</dbReference>
<dbReference type="eggNOG" id="COG3643">
    <property type="taxonomic scope" value="Bacteria"/>
</dbReference>
<dbReference type="EMBL" id="CP001631">
    <property type="protein sequence ID" value="ACU53297.1"/>
    <property type="molecule type" value="Genomic_DNA"/>
</dbReference>
<keyword evidence="2 5" id="KW-0808">Transferase</keyword>
<dbReference type="InterPro" id="IPR037064">
    <property type="entry name" value="Formiminotransferase_N_sf"/>
</dbReference>
<evidence type="ECO:0000313" key="6">
    <source>
        <dbReference type="Proteomes" id="UP000000771"/>
    </source>
</evidence>
<name>C7M2Q3_ACIFD</name>
<dbReference type="SMART" id="SM01222">
    <property type="entry name" value="FTCD_N"/>
    <property type="match status" value="1"/>
</dbReference>
<evidence type="ECO:0000259" key="4">
    <source>
        <dbReference type="SMART" id="SM01222"/>
    </source>
</evidence>
<sequence length="268" mass="29029">MLECVINLAEGRETRAVEAIVQAAAPALLDVHVDADHNRSVFTLAGPMVEDAAWSIAEAAAHLLDIRHHVGVHPWLGAIDVVPFVPLGTASLDAAIEARNRMGARLASELSVPVFFYGPERGLPEVRRRAFRDLAPDLRPTRPNPRLGASCVGARGPLVAYNVVVDASLEVAREVARELRGPAVRALAFQAGRRVQVSMNLIDPRVVGPAQVVDRIASRVSVRVCELVGLVPRWVLDDIPAERWAELDLGPDRTIEVRLLARGLPLPA</sequence>
<dbReference type="PANTHER" id="PTHR12234">
    <property type="entry name" value="FORMIMINOTRANSFERASE-CYCLODEAMINASE"/>
    <property type="match status" value="1"/>
</dbReference>
<dbReference type="KEGG" id="afo:Afer_0329"/>
<evidence type="ECO:0000313" key="5">
    <source>
        <dbReference type="EMBL" id="ACU53297.1"/>
    </source>
</evidence>
<gene>
    <name evidence="5" type="ordered locus">Afer_0329</name>
</gene>
<dbReference type="Gene3D" id="3.30.70.670">
    <property type="entry name" value="Formiminotransferase, C-terminal subdomain"/>
    <property type="match status" value="1"/>
</dbReference>
<proteinExistence type="predicted"/>